<reference evidence="1 2" key="1">
    <citation type="journal article" date="2014" name="Genome Announc.">
        <title>Draft Genome Sequence of the Haloacid-Degrading Burkholderia caribensis Strain MBA4.</title>
        <authorList>
            <person name="Pan Y."/>
            <person name="Kong K.F."/>
            <person name="Tsang J.S."/>
        </authorList>
    </citation>
    <scope>NUCLEOTIDE SEQUENCE [LARGE SCALE GENOMIC DNA]</scope>
    <source>
        <strain evidence="1 2">MBA4</strain>
    </source>
</reference>
<organism evidence="1 2">
    <name type="scientific">Paraburkholderia caribensis MBA4</name>
    <dbReference type="NCBI Taxonomy" id="1323664"/>
    <lineage>
        <taxon>Bacteria</taxon>
        <taxon>Pseudomonadati</taxon>
        <taxon>Pseudomonadota</taxon>
        <taxon>Betaproteobacteria</taxon>
        <taxon>Burkholderiales</taxon>
        <taxon>Burkholderiaceae</taxon>
        <taxon>Paraburkholderia</taxon>
    </lineage>
</organism>
<dbReference type="AlphaFoldDB" id="A0A0P0RJP3"/>
<dbReference type="EMBL" id="CP012747">
    <property type="protein sequence ID" value="ALL68934.1"/>
    <property type="molecule type" value="Genomic_DNA"/>
</dbReference>
<evidence type="ECO:0000313" key="2">
    <source>
        <dbReference type="Proteomes" id="UP000019146"/>
    </source>
</evidence>
<protein>
    <submittedName>
        <fullName evidence="1">Uncharacterized protein</fullName>
    </submittedName>
</protein>
<evidence type="ECO:0000313" key="1">
    <source>
        <dbReference type="EMBL" id="ALL68934.1"/>
    </source>
</evidence>
<accession>A0A0P0RJP3</accession>
<dbReference type="Proteomes" id="UP000019146">
    <property type="component" value="Chromosome 2"/>
</dbReference>
<gene>
    <name evidence="1" type="ORF">K788_00000335</name>
</gene>
<name>A0A0P0RJP3_9BURK</name>
<proteinExistence type="predicted"/>
<sequence>MIEIRRLRPELFVEKTDDIFDRIGDWLRDFLMPRRGGVLK</sequence>
<dbReference type="KEGG" id="bcai:K788_00000335"/>